<dbReference type="EMBL" id="JAAIWN010000026">
    <property type="protein sequence ID" value="NEY82057.1"/>
    <property type="molecule type" value="Genomic_DNA"/>
</dbReference>
<accession>A0A6B3W0M1</accession>
<keyword evidence="1" id="KW-0812">Transmembrane</keyword>
<keyword evidence="4" id="KW-1185">Reference proteome</keyword>
<protein>
    <submittedName>
        <fullName evidence="3">Uncharacterized protein</fullName>
    </submittedName>
</protein>
<comment type="caution">
    <text evidence="3">The sequence shown here is derived from an EMBL/GenBank/DDBJ whole genome shotgun (WGS) entry which is preliminary data.</text>
</comment>
<feature type="transmembrane region" description="Helical" evidence="1">
    <location>
        <begin position="38"/>
        <end position="59"/>
    </location>
</feature>
<reference evidence="2 5" key="2">
    <citation type="submission" date="2020-07" db="EMBL/GenBank/DDBJ databases">
        <authorList>
            <person name="Feng H."/>
        </authorList>
    </citation>
    <scope>NUCLEOTIDE SEQUENCE [LARGE SCALE GENOMIC DNA]</scope>
    <source>
        <strain evidence="5">s-12</strain>
        <strain evidence="2">S-12</strain>
    </source>
</reference>
<evidence type="ECO:0000313" key="4">
    <source>
        <dbReference type="Proteomes" id="UP000472971"/>
    </source>
</evidence>
<dbReference type="Proteomes" id="UP000472971">
    <property type="component" value="Unassembled WGS sequence"/>
</dbReference>
<sequence length="197" mass="22856">MKSSKYLRLSIISSILIIIFQAFQLNIINIVTPFLMPIIWRVIFGLYIVVTIITVYHLLKHKDWQPIFIQIVTILLIFYFPFTETAVQINFKMNKSAREEVVRMVEDGTLEPNVSHNSDLISLPKKYARLSKGGGDILIKGEGNRYFILFFAFRGVVDNSSGFVYSFHDKKPTQNDFGSHFGYIDKLSENWYFVVLN</sequence>
<dbReference type="AlphaFoldDB" id="A0A6B3W0M1"/>
<feature type="transmembrane region" description="Helical" evidence="1">
    <location>
        <begin position="66"/>
        <end position="82"/>
    </location>
</feature>
<evidence type="ECO:0000256" key="1">
    <source>
        <dbReference type="SAM" id="Phobius"/>
    </source>
</evidence>
<reference evidence="3 4" key="1">
    <citation type="submission" date="2020-02" db="EMBL/GenBank/DDBJ databases">
        <title>Bacillus aquiflavi sp. nov., isolated from yellow water of strong flavor Chinese baijiu in Yibin region of China.</title>
        <authorList>
            <person name="Xie J."/>
        </authorList>
    </citation>
    <scope>NUCLEOTIDE SEQUENCE [LARGE SCALE GENOMIC DNA]</scope>
    <source>
        <strain evidence="3 4">3H-10</strain>
    </source>
</reference>
<keyword evidence="1" id="KW-1133">Transmembrane helix</keyword>
<evidence type="ECO:0000313" key="5">
    <source>
        <dbReference type="Proteomes" id="UP000570010"/>
    </source>
</evidence>
<dbReference type="EMBL" id="JACEIO010000028">
    <property type="protein sequence ID" value="MBA4537801.1"/>
    <property type="molecule type" value="Genomic_DNA"/>
</dbReference>
<evidence type="ECO:0000313" key="2">
    <source>
        <dbReference type="EMBL" id="MBA4537801.1"/>
    </source>
</evidence>
<gene>
    <name evidence="3" type="ORF">G4D64_11225</name>
    <name evidence="2" type="ORF">H1Z61_11835</name>
</gene>
<evidence type="ECO:0000313" key="3">
    <source>
        <dbReference type="EMBL" id="NEY82057.1"/>
    </source>
</evidence>
<organism evidence="3 4">
    <name type="scientific">Bacillus aquiflavi</name>
    <dbReference type="NCBI Taxonomy" id="2672567"/>
    <lineage>
        <taxon>Bacteria</taxon>
        <taxon>Bacillati</taxon>
        <taxon>Bacillota</taxon>
        <taxon>Bacilli</taxon>
        <taxon>Bacillales</taxon>
        <taxon>Bacillaceae</taxon>
        <taxon>Bacillus</taxon>
    </lineage>
</organism>
<keyword evidence="1" id="KW-0472">Membrane</keyword>
<proteinExistence type="predicted"/>
<dbReference type="RefSeq" id="WP_163242446.1">
    <property type="nucleotide sequence ID" value="NZ_JAAIWN010000026.1"/>
</dbReference>
<feature type="transmembrane region" description="Helical" evidence="1">
    <location>
        <begin position="12"/>
        <end position="32"/>
    </location>
</feature>
<dbReference type="Proteomes" id="UP000570010">
    <property type="component" value="Unassembled WGS sequence"/>
</dbReference>
<name>A0A6B3W0M1_9BACI</name>